<sequence>MTEGNSEVKLSEMHSLPSGWHGIPVPSKSGMSPSVKASTLPTPIRKKWNSPMSSSEMPRSKLPAYKPLNSRPRKNPTGSAPDVKLASKSSGSQSELSSAKAAVTKELQNEISKLKKELATVKTENSILKVKVRRVDDENIQKSRQIDKLRIELKSAQKVDSTSSKKSKDSELLLLRQKCLRLEGALKEKDLSLNTFRKLNIESLKMEGAKTKQNGTCSELGDADETKQDNLNETQTLSKSSFTAHSRPSQSSKSEVAKLRDMIHKLEKQNQDLEQQVKDKGEEIRCLKSHLRSQTYIKTPKTSAPSFSSKTNISSSISKTSAPVKISSSTITSKSSIPNGVSKNSIPNGISKSSIPNGISKSSIPNGIPKSSSTKISSKPPSTDLSSKVSQLQTSLKKTNKVTPIVPNNTNIKKNALTATVNGVPRKELKAPVAEVKNNSKAVARMPKKPLDSSIKKDSTQQKPVKVIRPPKQTNGEHQPKESILNTTQTLESSILLPSSSETEKPAQDLDIEAQKLRENIAAKKIQRGWRNHQKKHQNGEDDEKNANLRKAMTFIVTSIKHHKSRKEKLNTLRKRKNLTPRLKVENENVLVEAIQTATKSLWTKELNAAN</sequence>
<feature type="compositionally biased region" description="Basic and acidic residues" evidence="2">
    <location>
        <begin position="449"/>
        <end position="460"/>
    </location>
</feature>
<organism evidence="3 4">
    <name type="scientific">Oedothorax gibbosus</name>
    <dbReference type="NCBI Taxonomy" id="931172"/>
    <lineage>
        <taxon>Eukaryota</taxon>
        <taxon>Metazoa</taxon>
        <taxon>Ecdysozoa</taxon>
        <taxon>Arthropoda</taxon>
        <taxon>Chelicerata</taxon>
        <taxon>Arachnida</taxon>
        <taxon>Araneae</taxon>
        <taxon>Araneomorphae</taxon>
        <taxon>Entelegynae</taxon>
        <taxon>Araneoidea</taxon>
        <taxon>Linyphiidae</taxon>
        <taxon>Erigoninae</taxon>
        <taxon>Oedothorax</taxon>
    </lineage>
</organism>
<feature type="compositionally biased region" description="Polar residues" evidence="2">
    <location>
        <begin position="384"/>
        <end position="397"/>
    </location>
</feature>
<dbReference type="EMBL" id="JAFNEN010000218">
    <property type="protein sequence ID" value="KAG8189273.1"/>
    <property type="molecule type" value="Genomic_DNA"/>
</dbReference>
<feature type="region of interest" description="Disordered" evidence="2">
    <location>
        <begin position="297"/>
        <end position="398"/>
    </location>
</feature>
<dbReference type="Proteomes" id="UP000827092">
    <property type="component" value="Unassembled WGS sequence"/>
</dbReference>
<keyword evidence="1" id="KW-0175">Coiled coil</keyword>
<evidence type="ECO:0000313" key="3">
    <source>
        <dbReference type="EMBL" id="KAG8189273.1"/>
    </source>
</evidence>
<evidence type="ECO:0000313" key="4">
    <source>
        <dbReference type="Proteomes" id="UP000827092"/>
    </source>
</evidence>
<feature type="compositionally biased region" description="Polar residues" evidence="2">
    <location>
        <begin position="29"/>
        <end position="41"/>
    </location>
</feature>
<evidence type="ECO:0000256" key="1">
    <source>
        <dbReference type="SAM" id="Coils"/>
    </source>
</evidence>
<feature type="compositionally biased region" description="Polar residues" evidence="2">
    <location>
        <begin position="338"/>
        <end position="365"/>
    </location>
</feature>
<reference evidence="3 4" key="1">
    <citation type="journal article" date="2022" name="Nat. Ecol. Evol.">
        <title>A masculinizing supergene underlies an exaggerated male reproductive morph in a spider.</title>
        <authorList>
            <person name="Hendrickx F."/>
            <person name="De Corte Z."/>
            <person name="Sonet G."/>
            <person name="Van Belleghem S.M."/>
            <person name="Kostlbacher S."/>
            <person name="Vangestel C."/>
        </authorList>
    </citation>
    <scope>NUCLEOTIDE SEQUENCE [LARGE SCALE GENOMIC DNA]</scope>
    <source>
        <strain evidence="3">W744_W776</strain>
    </source>
</reference>
<feature type="compositionally biased region" description="Low complexity" evidence="2">
    <location>
        <begin position="84"/>
        <end position="101"/>
    </location>
</feature>
<gene>
    <name evidence="3" type="ORF">JTE90_019033</name>
</gene>
<feature type="compositionally biased region" description="Polar residues" evidence="2">
    <location>
        <begin position="237"/>
        <end position="254"/>
    </location>
</feature>
<dbReference type="AlphaFoldDB" id="A0AAV6V0C7"/>
<comment type="caution">
    <text evidence="3">The sequence shown here is derived from an EMBL/GenBank/DDBJ whole genome shotgun (WGS) entry which is preliminary data.</text>
</comment>
<evidence type="ECO:0000256" key="2">
    <source>
        <dbReference type="SAM" id="MobiDB-lite"/>
    </source>
</evidence>
<proteinExistence type="predicted"/>
<protein>
    <submittedName>
        <fullName evidence="3">Uncharacterized protein</fullName>
    </submittedName>
</protein>
<feature type="compositionally biased region" description="Low complexity" evidence="2">
    <location>
        <begin position="306"/>
        <end position="337"/>
    </location>
</feature>
<feature type="region of interest" description="Disordered" evidence="2">
    <location>
        <begin position="1"/>
        <end position="104"/>
    </location>
</feature>
<feature type="region of interest" description="Disordered" evidence="2">
    <location>
        <begin position="237"/>
        <end position="257"/>
    </location>
</feature>
<accession>A0AAV6V0C7</accession>
<name>A0AAV6V0C7_9ARAC</name>
<feature type="compositionally biased region" description="Low complexity" evidence="2">
    <location>
        <begin position="368"/>
        <end position="383"/>
    </location>
</feature>
<feature type="region of interest" description="Disordered" evidence="2">
    <location>
        <begin position="439"/>
        <end position="486"/>
    </location>
</feature>
<keyword evidence="4" id="KW-1185">Reference proteome</keyword>
<feature type="coiled-coil region" evidence="1">
    <location>
        <begin position="104"/>
        <end position="159"/>
    </location>
</feature>